<evidence type="ECO:0000256" key="2">
    <source>
        <dbReference type="SAM" id="Phobius"/>
    </source>
</evidence>
<name>A0A9P0F8U5_BEMTA</name>
<keyword evidence="2" id="KW-0812">Transmembrane</keyword>
<protein>
    <submittedName>
        <fullName evidence="3">Uncharacterized protein</fullName>
    </submittedName>
</protein>
<evidence type="ECO:0000256" key="1">
    <source>
        <dbReference type="SAM" id="Coils"/>
    </source>
</evidence>
<organism evidence="3 4">
    <name type="scientific">Bemisia tabaci</name>
    <name type="common">Sweetpotato whitefly</name>
    <name type="synonym">Aleurodes tabaci</name>
    <dbReference type="NCBI Taxonomy" id="7038"/>
    <lineage>
        <taxon>Eukaryota</taxon>
        <taxon>Metazoa</taxon>
        <taxon>Ecdysozoa</taxon>
        <taxon>Arthropoda</taxon>
        <taxon>Hexapoda</taxon>
        <taxon>Insecta</taxon>
        <taxon>Pterygota</taxon>
        <taxon>Neoptera</taxon>
        <taxon>Paraneoptera</taxon>
        <taxon>Hemiptera</taxon>
        <taxon>Sternorrhyncha</taxon>
        <taxon>Aleyrodoidea</taxon>
        <taxon>Aleyrodidae</taxon>
        <taxon>Aleyrodinae</taxon>
        <taxon>Bemisia</taxon>
    </lineage>
</organism>
<accession>A0A9P0F8U5</accession>
<reference evidence="3" key="1">
    <citation type="submission" date="2021-12" db="EMBL/GenBank/DDBJ databases">
        <authorList>
            <person name="King R."/>
        </authorList>
    </citation>
    <scope>NUCLEOTIDE SEQUENCE</scope>
</reference>
<keyword evidence="4" id="KW-1185">Reference proteome</keyword>
<gene>
    <name evidence="3" type="ORF">BEMITA_LOCUS12888</name>
</gene>
<dbReference type="Proteomes" id="UP001152759">
    <property type="component" value="Chromosome 8"/>
</dbReference>
<dbReference type="AlphaFoldDB" id="A0A9P0F8U5"/>
<proteinExistence type="predicted"/>
<feature type="transmembrane region" description="Helical" evidence="2">
    <location>
        <begin position="89"/>
        <end position="113"/>
    </location>
</feature>
<keyword evidence="2" id="KW-1133">Transmembrane helix</keyword>
<keyword evidence="1" id="KW-0175">Coiled coil</keyword>
<feature type="coiled-coil region" evidence="1">
    <location>
        <begin position="28"/>
        <end position="55"/>
    </location>
</feature>
<evidence type="ECO:0000313" key="4">
    <source>
        <dbReference type="Proteomes" id="UP001152759"/>
    </source>
</evidence>
<evidence type="ECO:0000313" key="3">
    <source>
        <dbReference type="EMBL" id="CAH0394611.1"/>
    </source>
</evidence>
<sequence>MENSSSEENKMERQRVPLFEYNTRINYISQEDEDIEDLEAKELEAKADLIERKNNKTKFTPISPDMDSDNIKEDDITDADENEMESLSVVWYLGAFGGLVTFFLIIVCSEFCFGNAMYRRHNPNEYINRVNVYADAYFPQTPPPPYHLFAPPTYTDTLQRKFNNGKLSIEKNDTFKKESLDNSQIFIVPVHQSKMPYPPPSYTA</sequence>
<dbReference type="KEGG" id="btab:109035481"/>
<dbReference type="EMBL" id="OU963869">
    <property type="protein sequence ID" value="CAH0394611.1"/>
    <property type="molecule type" value="Genomic_DNA"/>
</dbReference>
<keyword evidence="2" id="KW-0472">Membrane</keyword>